<dbReference type="RefSeq" id="WP_130286894.1">
    <property type="nucleotide sequence ID" value="NZ_SGXE01000002.1"/>
</dbReference>
<sequence>MSQDATQSTLVRLQEFDFGKVYFHNKFLITEINEGVNFDHSMALQIASVIDEIYADAPYAYIANRKNSFSVNPPDYRKVKSVFKNLKLFCIVTYTSMQKESVKVEQIFYHDTIHVFDSLEEAIVFIDKHL</sequence>
<evidence type="ECO:0000313" key="1">
    <source>
        <dbReference type="EMBL" id="RZS93785.1"/>
    </source>
</evidence>
<dbReference type="OrthoDB" id="1144359at2"/>
<dbReference type="EMBL" id="SGXE01000002">
    <property type="protein sequence ID" value="RZS93785.1"/>
    <property type="molecule type" value="Genomic_DNA"/>
</dbReference>
<evidence type="ECO:0000313" key="2">
    <source>
        <dbReference type="Proteomes" id="UP000292262"/>
    </source>
</evidence>
<dbReference type="AlphaFoldDB" id="A0A4Q7P216"/>
<reference evidence="1 2" key="1">
    <citation type="submission" date="2019-02" db="EMBL/GenBank/DDBJ databases">
        <title>Genomic Encyclopedia of Type Strains, Phase IV (KMG-IV): sequencing the most valuable type-strain genomes for metagenomic binning, comparative biology and taxonomic classification.</title>
        <authorList>
            <person name="Goeker M."/>
        </authorList>
    </citation>
    <scope>NUCLEOTIDE SEQUENCE [LARGE SCALE GENOMIC DNA]</scope>
    <source>
        <strain evidence="1 2">DSM 17196</strain>
    </source>
</reference>
<keyword evidence="2" id="KW-1185">Reference proteome</keyword>
<name>A0A4Q7P216_9FLAO</name>
<comment type="caution">
    <text evidence="1">The sequence shown here is derived from an EMBL/GenBank/DDBJ whole genome shotgun (WGS) entry which is preliminary data.</text>
</comment>
<accession>A0A4Q7P216</accession>
<proteinExistence type="predicted"/>
<protein>
    <recommendedName>
        <fullName evidence="3">SpoIIAA-like protein</fullName>
    </recommendedName>
</protein>
<evidence type="ECO:0008006" key="3">
    <source>
        <dbReference type="Google" id="ProtNLM"/>
    </source>
</evidence>
<organism evidence="1 2">
    <name type="scientific">Aquimarina brevivitae</name>
    <dbReference type="NCBI Taxonomy" id="323412"/>
    <lineage>
        <taxon>Bacteria</taxon>
        <taxon>Pseudomonadati</taxon>
        <taxon>Bacteroidota</taxon>
        <taxon>Flavobacteriia</taxon>
        <taxon>Flavobacteriales</taxon>
        <taxon>Flavobacteriaceae</taxon>
        <taxon>Aquimarina</taxon>
    </lineage>
</organism>
<gene>
    <name evidence="1" type="ORF">EV197_2366</name>
</gene>
<dbReference type="Proteomes" id="UP000292262">
    <property type="component" value="Unassembled WGS sequence"/>
</dbReference>